<proteinExistence type="predicted"/>
<evidence type="ECO:0000256" key="1">
    <source>
        <dbReference type="SAM" id="Phobius"/>
    </source>
</evidence>
<dbReference type="Pfam" id="PF07786">
    <property type="entry name" value="HGSNAT_cat"/>
    <property type="match status" value="1"/>
</dbReference>
<evidence type="ECO:0000313" key="4">
    <source>
        <dbReference type="Proteomes" id="UP000317318"/>
    </source>
</evidence>
<feature type="transmembrane region" description="Helical" evidence="1">
    <location>
        <begin position="159"/>
        <end position="183"/>
    </location>
</feature>
<feature type="transmembrane region" description="Helical" evidence="1">
    <location>
        <begin position="73"/>
        <end position="90"/>
    </location>
</feature>
<sequence>MRYASIDILRALAIFVMVFVHFGENLSGVVMPFAGFGAPLFAFLSGVSYYLWTRGQFSRGKSESEVSKISVRRGLFVFGVGIAFNILVWLPEDTFNWDVLTFIGVGLVVLNFVRRIPKEVIIMMAVASVLISPILRLIIDYNSYWANGYFDPDLTLSDIFIGFGIAGYFPVFPWLAFPLLGYVSSQHLFSREEEAEQSRSQSHYLVATGGLLALTAGLLIQTRPLLPTLVSTNYFGGWTMYPPTIEYICGTIGLTLLLLCVTHRYFDSPTAAENPGHLFAAAKLFSQYAFTVYIVHHLVHVWPMWIYALAVGQEPTYYWMKAMPLWMAMLLAVIFLLFTYLILRRVGQRRTFGVEASMRWVCD</sequence>
<dbReference type="PANTHER" id="PTHR40407">
    <property type="entry name" value="MEMBRANE PROTEIN-LIKE PROTEIN"/>
    <property type="match status" value="1"/>
</dbReference>
<keyword evidence="1" id="KW-0472">Membrane</keyword>
<name>A0A517R5Z1_9PLAN</name>
<dbReference type="RefSeq" id="WP_310820737.1">
    <property type="nucleotide sequence ID" value="NZ_CP036268.1"/>
</dbReference>
<reference evidence="3 4" key="1">
    <citation type="submission" date="2019-02" db="EMBL/GenBank/DDBJ databases">
        <title>Deep-cultivation of Planctomycetes and their phenomic and genomic characterization uncovers novel biology.</title>
        <authorList>
            <person name="Wiegand S."/>
            <person name="Jogler M."/>
            <person name="Boedeker C."/>
            <person name="Pinto D."/>
            <person name="Vollmers J."/>
            <person name="Rivas-Marin E."/>
            <person name="Kohn T."/>
            <person name="Peeters S.H."/>
            <person name="Heuer A."/>
            <person name="Rast P."/>
            <person name="Oberbeckmann S."/>
            <person name="Bunk B."/>
            <person name="Jeske O."/>
            <person name="Meyerdierks A."/>
            <person name="Storesund J.E."/>
            <person name="Kallscheuer N."/>
            <person name="Luecker S."/>
            <person name="Lage O.M."/>
            <person name="Pohl T."/>
            <person name="Merkel B.J."/>
            <person name="Hornburger P."/>
            <person name="Mueller R.-W."/>
            <person name="Bruemmer F."/>
            <person name="Labrenz M."/>
            <person name="Spormann A.M."/>
            <person name="Op den Camp H."/>
            <person name="Overmann J."/>
            <person name="Amann R."/>
            <person name="Jetten M.S.M."/>
            <person name="Mascher T."/>
            <person name="Medema M.H."/>
            <person name="Devos D.P."/>
            <person name="Kaster A.-K."/>
            <person name="Ovreas L."/>
            <person name="Rohde M."/>
            <person name="Galperin M.Y."/>
            <person name="Jogler C."/>
        </authorList>
    </citation>
    <scope>NUCLEOTIDE SEQUENCE [LARGE SCALE GENOMIC DNA]</scope>
    <source>
        <strain evidence="3 4">Pan189</strain>
    </source>
</reference>
<feature type="transmembrane region" description="Helical" evidence="1">
    <location>
        <begin position="204"/>
        <end position="225"/>
    </location>
</feature>
<evidence type="ECO:0000259" key="2">
    <source>
        <dbReference type="Pfam" id="PF07786"/>
    </source>
</evidence>
<gene>
    <name evidence="3" type="ORF">Pan189_36870</name>
</gene>
<feature type="transmembrane region" description="Helical" evidence="1">
    <location>
        <begin position="120"/>
        <end position="139"/>
    </location>
</feature>
<dbReference type="PANTHER" id="PTHR40407:SF1">
    <property type="entry name" value="HEPARAN-ALPHA-GLUCOSAMINIDE N-ACETYLTRANSFERASE CATALYTIC DOMAIN-CONTAINING PROTEIN"/>
    <property type="match status" value="1"/>
</dbReference>
<protein>
    <recommendedName>
        <fullName evidence="2">Heparan-alpha-glucosaminide N-acetyltransferase catalytic domain-containing protein</fullName>
    </recommendedName>
</protein>
<feature type="transmembrane region" description="Helical" evidence="1">
    <location>
        <begin position="29"/>
        <end position="52"/>
    </location>
</feature>
<feature type="transmembrane region" description="Helical" evidence="1">
    <location>
        <begin position="96"/>
        <end position="113"/>
    </location>
</feature>
<dbReference type="AlphaFoldDB" id="A0A517R5Z1"/>
<dbReference type="EMBL" id="CP036268">
    <property type="protein sequence ID" value="QDT39282.1"/>
    <property type="molecule type" value="Genomic_DNA"/>
</dbReference>
<accession>A0A517R5Z1</accession>
<dbReference type="Proteomes" id="UP000317318">
    <property type="component" value="Chromosome"/>
</dbReference>
<keyword evidence="1" id="KW-1133">Transmembrane helix</keyword>
<keyword evidence="1" id="KW-0812">Transmembrane</keyword>
<evidence type="ECO:0000313" key="3">
    <source>
        <dbReference type="EMBL" id="QDT39282.1"/>
    </source>
</evidence>
<feature type="transmembrane region" description="Helical" evidence="1">
    <location>
        <begin position="287"/>
        <end position="305"/>
    </location>
</feature>
<feature type="transmembrane region" description="Helical" evidence="1">
    <location>
        <begin position="325"/>
        <end position="343"/>
    </location>
</feature>
<feature type="domain" description="Heparan-alpha-glucosaminide N-acetyltransferase catalytic" evidence="2">
    <location>
        <begin position="2"/>
        <end position="197"/>
    </location>
</feature>
<feature type="transmembrane region" description="Helical" evidence="1">
    <location>
        <begin position="7"/>
        <end position="23"/>
    </location>
</feature>
<feature type="transmembrane region" description="Helical" evidence="1">
    <location>
        <begin position="245"/>
        <end position="266"/>
    </location>
</feature>
<dbReference type="KEGG" id="svp:Pan189_36870"/>
<dbReference type="InterPro" id="IPR012429">
    <property type="entry name" value="HGSNAT_cat"/>
</dbReference>
<keyword evidence="4" id="KW-1185">Reference proteome</keyword>
<organism evidence="3 4">
    <name type="scientific">Stratiformator vulcanicus</name>
    <dbReference type="NCBI Taxonomy" id="2527980"/>
    <lineage>
        <taxon>Bacteria</taxon>
        <taxon>Pseudomonadati</taxon>
        <taxon>Planctomycetota</taxon>
        <taxon>Planctomycetia</taxon>
        <taxon>Planctomycetales</taxon>
        <taxon>Planctomycetaceae</taxon>
        <taxon>Stratiformator</taxon>
    </lineage>
</organism>